<dbReference type="eggNOG" id="COG3291">
    <property type="taxonomic scope" value="Bacteria"/>
</dbReference>
<evidence type="ECO:0008006" key="3">
    <source>
        <dbReference type="Google" id="ProtNLM"/>
    </source>
</evidence>
<proteinExistence type="predicted"/>
<reference evidence="2" key="2">
    <citation type="submission" date="2007-05" db="EMBL/GenBank/DDBJ databases">
        <title>Genome sequence of Fusobacterium nucleatum subspecies polymorphum - a genetically tractable Fusobacterium.</title>
        <authorList>
            <person name="Karpathy S.E."/>
            <person name="Xiang Q."/>
            <person name="Gioia J."/>
            <person name="Jiang H."/>
            <person name="Liu Y."/>
            <person name="Petrosino J.F."/>
            <person name="Yerrapragada S."/>
            <person name="Fox G.E."/>
            <person name="Kinder Haake S."/>
            <person name="Weinstock G.M."/>
            <person name="Highlander S.K."/>
        </authorList>
    </citation>
    <scope>NUCLEOTIDE SEQUENCE [LARGE SCALE GENOMIC DNA]</scope>
    <source>
        <strain evidence="2">ATCC 10953</strain>
    </source>
</reference>
<keyword evidence="1" id="KW-0472">Membrane</keyword>
<evidence type="ECO:0000313" key="2">
    <source>
        <dbReference type="EMBL" id="EDK88071.1"/>
    </source>
</evidence>
<organism evidence="2">
    <name type="scientific">Fusobacterium polymorphum ATCC 10953</name>
    <dbReference type="NCBI Taxonomy" id="393480"/>
    <lineage>
        <taxon>Bacteria</taxon>
        <taxon>Fusobacteriati</taxon>
        <taxon>Fusobacteriota</taxon>
        <taxon>Fusobacteriia</taxon>
        <taxon>Fusobacteriales</taxon>
        <taxon>Fusobacteriaceae</taxon>
        <taxon>Fusobacterium</taxon>
    </lineage>
</organism>
<feature type="transmembrane region" description="Helical" evidence="1">
    <location>
        <begin position="21"/>
        <end position="39"/>
    </location>
</feature>
<keyword evidence="1" id="KW-0812">Transmembrane</keyword>
<evidence type="ECO:0000256" key="1">
    <source>
        <dbReference type="SAM" id="Phobius"/>
    </source>
</evidence>
<reference evidence="2" key="1">
    <citation type="submission" date="2006-07" db="EMBL/GenBank/DDBJ databases">
        <authorList>
            <person name="Qin X."/>
            <person name="Weinstock G.M."/>
        </authorList>
    </citation>
    <scope>NUCLEOTIDE SEQUENCE [LARGE SCALE GENOMIC DNA]</scope>
    <source>
        <strain evidence="2">ATCC 10953</strain>
    </source>
</reference>
<dbReference type="EMBL" id="CM000440">
    <property type="protein sequence ID" value="EDK88071.1"/>
    <property type="molecule type" value="Genomic_DNA"/>
</dbReference>
<accession>A5TT46</accession>
<name>A5TT46_FUSNP</name>
<dbReference type="Gene3D" id="3.20.20.80">
    <property type="entry name" value="Glycosidases"/>
    <property type="match status" value="1"/>
</dbReference>
<sequence>MITKCNNWNKIFHKISRSFIVMLKYLKSLFYLFVFYFFFNFSSNLLATEIKAQEKLYGITIDDGWYDDVKIEDIIDGIKNLPVKPVVRIVMSKDIKPKDYVSLFSKVHKVAYIMAQPVDSFEMNTYKNIESYRNRFEDSYRYLKDYVDIWEIGNEVNGEEWIKENPKLTAKKIYSAYKFIKSKNGITALTPYYFPPEENEISMENWLKKYIPVDMKNGLDYVFISYYEDDNDGFQPKWKNIFINLEKIFPNSKLGIGECGNTSQNATKESKIKMINHYYSMPKYTANYVGGYFWWYWVQDCVPYKNNEVWSEILNIMKN</sequence>
<gene>
    <name evidence="2" type="ORF">FNP_0256</name>
</gene>
<dbReference type="SUPFAM" id="SSF51445">
    <property type="entry name" value="(Trans)glycosidases"/>
    <property type="match status" value="1"/>
</dbReference>
<protein>
    <recommendedName>
        <fullName evidence="3">Transmembrane protein</fullName>
    </recommendedName>
</protein>
<dbReference type="HOGENOM" id="CLU_070568_0_0_0"/>
<dbReference type="Proteomes" id="UP000001921">
    <property type="component" value="Chromosome"/>
</dbReference>
<keyword evidence="1" id="KW-1133">Transmembrane helix</keyword>
<dbReference type="InterPro" id="IPR017853">
    <property type="entry name" value="GH"/>
</dbReference>
<dbReference type="AlphaFoldDB" id="A5TT46"/>